<keyword evidence="6 7" id="KW-0472">Membrane</keyword>
<feature type="transmembrane region" description="Helical" evidence="7">
    <location>
        <begin position="237"/>
        <end position="258"/>
    </location>
</feature>
<dbReference type="CDD" id="cd06261">
    <property type="entry name" value="TM_PBP2"/>
    <property type="match status" value="1"/>
</dbReference>
<comment type="caution">
    <text evidence="9">The sequence shown here is derived from an EMBL/GenBank/DDBJ whole genome shotgun (WGS) entry which is preliminary data.</text>
</comment>
<dbReference type="PANTHER" id="PTHR32243:SF24">
    <property type="entry name" value="DIACETYLCHITOBIOSE UPTAKE SYSTEM PERMEASE PROTEIN NGCG"/>
    <property type="match status" value="1"/>
</dbReference>
<protein>
    <submittedName>
        <fullName evidence="9">Carbohydrate ABC transporter membrane protein 2 (CUT1 family)</fullName>
    </submittedName>
    <submittedName>
        <fullName evidence="10">Carbohydrate ABC transporter permease</fullName>
    </submittedName>
</protein>
<evidence type="ECO:0000256" key="2">
    <source>
        <dbReference type="ARBA" id="ARBA00022448"/>
    </source>
</evidence>
<dbReference type="InterPro" id="IPR000515">
    <property type="entry name" value="MetI-like"/>
</dbReference>
<dbReference type="EMBL" id="NOKA02000015">
    <property type="protein sequence ID" value="RDY31488.1"/>
    <property type="molecule type" value="Genomic_DNA"/>
</dbReference>
<keyword evidence="5 7" id="KW-1133">Transmembrane helix</keyword>
<dbReference type="InterPro" id="IPR035906">
    <property type="entry name" value="MetI-like_sf"/>
</dbReference>
<dbReference type="InterPro" id="IPR050901">
    <property type="entry name" value="BP-dep_ABC_trans_perm"/>
</dbReference>
<reference evidence="9 12" key="2">
    <citation type="submission" date="2018-05" db="EMBL/GenBank/DDBJ databases">
        <title>Genomic Encyclopedia of Type Strains, Phase IV (KMG-IV): sequencing the most valuable type-strain genomes for metagenomic binning, comparative biology and taxonomic classification.</title>
        <authorList>
            <person name="Goeker M."/>
        </authorList>
    </citation>
    <scope>NUCLEOTIDE SEQUENCE [LARGE SCALE GENOMIC DNA]</scope>
    <source>
        <strain evidence="9 12">DSM 28816</strain>
    </source>
</reference>
<evidence type="ECO:0000259" key="8">
    <source>
        <dbReference type="PROSITE" id="PS50928"/>
    </source>
</evidence>
<evidence type="ECO:0000256" key="6">
    <source>
        <dbReference type="ARBA" id="ARBA00023136"/>
    </source>
</evidence>
<dbReference type="Pfam" id="PF00528">
    <property type="entry name" value="BPD_transp_1"/>
    <property type="match status" value="1"/>
</dbReference>
<feature type="transmembrane region" description="Helical" evidence="7">
    <location>
        <begin position="187"/>
        <end position="204"/>
    </location>
</feature>
<evidence type="ECO:0000313" key="9">
    <source>
        <dbReference type="EMBL" id="PXV89163.1"/>
    </source>
</evidence>
<dbReference type="Gene3D" id="1.10.3720.10">
    <property type="entry name" value="MetI-like"/>
    <property type="match status" value="1"/>
</dbReference>
<keyword evidence="4 7" id="KW-0812">Transmembrane</keyword>
<dbReference type="PANTHER" id="PTHR32243">
    <property type="entry name" value="MALTOSE TRANSPORT SYSTEM PERMEASE-RELATED"/>
    <property type="match status" value="1"/>
</dbReference>
<reference evidence="10" key="3">
    <citation type="submission" date="2018-07" db="EMBL/GenBank/DDBJ databases">
        <authorList>
            <person name="Quirk P.G."/>
            <person name="Krulwich T.A."/>
        </authorList>
    </citation>
    <scope>NUCLEOTIDE SEQUENCE</scope>
    <source>
        <strain evidence="10">CCRI-19302</strain>
    </source>
</reference>
<keyword evidence="3" id="KW-1003">Cell membrane</keyword>
<evidence type="ECO:0000256" key="3">
    <source>
        <dbReference type="ARBA" id="ARBA00022475"/>
    </source>
</evidence>
<keyword evidence="11" id="KW-1185">Reference proteome</keyword>
<evidence type="ECO:0000313" key="10">
    <source>
        <dbReference type="EMBL" id="RDY31488.1"/>
    </source>
</evidence>
<dbReference type="RefSeq" id="WP_094378238.1">
    <property type="nucleotide sequence ID" value="NZ_NOKA02000015.1"/>
</dbReference>
<dbReference type="Proteomes" id="UP000216411">
    <property type="component" value="Unassembled WGS sequence"/>
</dbReference>
<accession>A0A255IA18</accession>
<dbReference type="OrthoDB" id="153186at2"/>
<comment type="subcellular location">
    <subcellularLocation>
        <location evidence="1 7">Cell membrane</location>
        <topology evidence="1 7">Multi-pass membrane protein</topology>
    </subcellularLocation>
</comment>
<sequence>MSKKTKSINILLEFILWILSIVTIYPILMVVMTSFKTKGEASYLNASLPTNWQFANYMTVFDNNFLQSFGNSIFITGLGVLLILIFSSILSYVLTRRDTKECRIMYKVISFGIIAPFAALPTIQLLRGVHLYGSRIGLVLVYSALYMPFSVMMFSSFIKEIPRELDEAAVVDGAIGFKLFTKTILPLLKPVIATTGVLNFMWVWNELQIPMYLLNSSSKWTLPLSVYNFFGQYSRSWNLVCADVVMVSIPVVLVYIFAQKYIIAGMTAGAVKG</sequence>
<feature type="transmembrane region" description="Helical" evidence="7">
    <location>
        <begin position="106"/>
        <end position="126"/>
    </location>
</feature>
<comment type="similarity">
    <text evidence="7">Belongs to the binding-protein-dependent transport system permease family.</text>
</comment>
<keyword evidence="2 7" id="KW-0813">Transport</keyword>
<name>A0A255IA18_9FIRM</name>
<dbReference type="GO" id="GO:0005886">
    <property type="term" value="C:plasma membrane"/>
    <property type="evidence" value="ECO:0007669"/>
    <property type="project" value="UniProtKB-SubCell"/>
</dbReference>
<dbReference type="GO" id="GO:0055085">
    <property type="term" value="P:transmembrane transport"/>
    <property type="evidence" value="ECO:0007669"/>
    <property type="project" value="InterPro"/>
</dbReference>
<evidence type="ECO:0000313" key="11">
    <source>
        <dbReference type="Proteomes" id="UP000216411"/>
    </source>
</evidence>
<evidence type="ECO:0000256" key="1">
    <source>
        <dbReference type="ARBA" id="ARBA00004651"/>
    </source>
</evidence>
<proteinExistence type="inferred from homology"/>
<evidence type="ECO:0000256" key="7">
    <source>
        <dbReference type="RuleBase" id="RU363032"/>
    </source>
</evidence>
<feature type="transmembrane region" description="Helical" evidence="7">
    <location>
        <begin position="73"/>
        <end position="94"/>
    </location>
</feature>
<dbReference type="AlphaFoldDB" id="A0A255IA18"/>
<organism evidence="9 12">
    <name type="scientific">Lachnotalea glycerini</name>
    <dbReference type="NCBI Taxonomy" id="1763509"/>
    <lineage>
        <taxon>Bacteria</taxon>
        <taxon>Bacillati</taxon>
        <taxon>Bacillota</taxon>
        <taxon>Clostridia</taxon>
        <taxon>Lachnospirales</taxon>
        <taxon>Lachnospiraceae</taxon>
        <taxon>Lachnotalea</taxon>
    </lineage>
</organism>
<feature type="transmembrane region" description="Helical" evidence="7">
    <location>
        <begin position="12"/>
        <end position="35"/>
    </location>
</feature>
<evidence type="ECO:0000256" key="4">
    <source>
        <dbReference type="ARBA" id="ARBA00022692"/>
    </source>
</evidence>
<dbReference type="EMBL" id="QICS01000007">
    <property type="protein sequence ID" value="PXV89163.1"/>
    <property type="molecule type" value="Genomic_DNA"/>
</dbReference>
<dbReference type="SUPFAM" id="SSF161098">
    <property type="entry name" value="MetI-like"/>
    <property type="match status" value="1"/>
</dbReference>
<feature type="transmembrane region" description="Helical" evidence="7">
    <location>
        <begin position="132"/>
        <end position="154"/>
    </location>
</feature>
<evidence type="ECO:0000313" key="12">
    <source>
        <dbReference type="Proteomes" id="UP000247523"/>
    </source>
</evidence>
<reference evidence="10 11" key="1">
    <citation type="journal article" date="2017" name="Genome Announc.">
        <title>Draft Genome Sequence of a Sporulating and Motile Strain of Lachnotalea glycerini Isolated from Water in Quebec City, Canada.</title>
        <authorList>
            <person name="Maheux A.F."/>
            <person name="Boudreau D.K."/>
            <person name="Berube E."/>
            <person name="Boissinot M."/>
            <person name="Raymond F."/>
            <person name="Brodeur S."/>
            <person name="Corbeil J."/>
            <person name="Isabel S."/>
            <person name="Omar R.F."/>
            <person name="Bergeron M.G."/>
        </authorList>
    </citation>
    <scope>NUCLEOTIDE SEQUENCE [LARGE SCALE GENOMIC DNA]</scope>
    <source>
        <strain evidence="10 11">CCRI-19302</strain>
    </source>
</reference>
<evidence type="ECO:0000256" key="5">
    <source>
        <dbReference type="ARBA" id="ARBA00022989"/>
    </source>
</evidence>
<dbReference type="Proteomes" id="UP000247523">
    <property type="component" value="Unassembled WGS sequence"/>
</dbReference>
<feature type="domain" description="ABC transmembrane type-1" evidence="8">
    <location>
        <begin position="69"/>
        <end position="258"/>
    </location>
</feature>
<dbReference type="PROSITE" id="PS50928">
    <property type="entry name" value="ABC_TM1"/>
    <property type="match status" value="1"/>
</dbReference>
<gene>
    <name evidence="9" type="ORF">C8E03_107140</name>
    <name evidence="10" type="ORF">CG710_009610</name>
</gene>